<protein>
    <recommendedName>
        <fullName evidence="2">non-specific serine/threonine protein kinase</fullName>
        <ecNumber evidence="2">2.7.11.1</ecNumber>
    </recommendedName>
</protein>
<comment type="catalytic activity">
    <reaction evidence="18">
        <text>L-seryl-[protein] + ATP = O-phospho-L-seryl-[protein] + ADP + H(+)</text>
        <dbReference type="Rhea" id="RHEA:17989"/>
        <dbReference type="Rhea" id="RHEA-COMP:9863"/>
        <dbReference type="Rhea" id="RHEA-COMP:11604"/>
        <dbReference type="ChEBI" id="CHEBI:15378"/>
        <dbReference type="ChEBI" id="CHEBI:29999"/>
        <dbReference type="ChEBI" id="CHEBI:30616"/>
        <dbReference type="ChEBI" id="CHEBI:83421"/>
        <dbReference type="ChEBI" id="CHEBI:456216"/>
        <dbReference type="EC" id="2.7.11.1"/>
    </reaction>
</comment>
<dbReference type="EC" id="2.7.11.1" evidence="2"/>
<sequence>MKVARFVDALQQIAETMGATDWKFNANTCQVETVMSDPPPSLSEKNVSCNCQFENNTCHIVHIELKRFSLPGVLSPELVQLRYLQHVDLAYNYLSGSIPIQWVSTQMNFVSLLGNRLSGSIPKELGNLSSLKYLNLEANQFSGTVPSELGKLVNLETLMLSSNNLSGNLPKELVGLKNLTDFRINDNILNGMIPDFIQNWNNLERLEMLASGLEGPIPSSISVLEKLKDLRITDISGTIQAFPNLTKMTGHTRIVMRNCNISGEIPGYIWRMNSLRILDLSFNKLSGELPSVISTESWKFIFLSGNSLSGDVPESILKKGTNVDLSYNNFTWQSEEQPACQTKDLNLNLFQSSPKENGLRAFRPCMKDFKCSQYSHSLYINCGGDDVQEGDIVYQGDANVVGGAAKFFPSENGHWGLSSTGDFMDDNDFQNTRYVATLTSPNIYPLYSEARLSPLSLTYYQYCLQDGSYTVSLHFAEIQFTNDKTYNSLGRRIFDIYIQEKLVEKDFNITAAAYGVLTPVTKKYNASVEQEILEIRFYWAGKGTTRIPEIGVYGPLISAISVEPNFKPHSKGGKTRIAPIIIGAVGSCLIFLALCVLWWRCYFRAKPGRKQDIKGLELQTNSFSLKQISIATNNFDPANKIGEGGFGPVYKGLLADGTVIAVKQLSSKSSQGNREFLNEIGMISCLQHPNVVKLYGCCIEGDQLLLVYEYLENNSLARALFGPEKHQLKLDWPTRYKICIGIAQGLAFLHEESRLKIVHRDIKGTNVLLDRELNPKISDFGLARLDEGEKTHISTRIAGTIGYMAPEYALWGYLTYKADVYSFGIVALEIVRGKHNMSYGPATNCACLLDWACQLQETGSLMELVDQKLGSEFNKVEAERMMKVAFLCTNASPSLRPTMSEVVNMLEGTTVIPEVIPEASTYSKDLRFKAVRDHHSQMQSQSMEGSQDHRSTSVGSLHGSSSASAHDLYEITDESYLRFKAMRDNYMQMENKTSEASQAQNSTSVSSGIGPSSTSSEDLYEIKLKSPSIL</sequence>
<comment type="subcellular location">
    <subcellularLocation>
        <location evidence="1">Membrane</location>
        <topology evidence="1">Single-pass type I membrane protein</topology>
    </subcellularLocation>
</comment>
<proteinExistence type="predicted"/>
<keyword evidence="6" id="KW-0808">Transferase</keyword>
<evidence type="ECO:0000256" key="8">
    <source>
        <dbReference type="ARBA" id="ARBA00022729"/>
    </source>
</evidence>
<evidence type="ECO:0000256" key="19">
    <source>
        <dbReference type="SAM" id="MobiDB-lite"/>
    </source>
</evidence>
<dbReference type="InterPro" id="IPR001245">
    <property type="entry name" value="Ser-Thr/Tyr_kinase_cat_dom"/>
</dbReference>
<dbReference type="SMART" id="SM00220">
    <property type="entry name" value="S_TKc"/>
    <property type="match status" value="1"/>
</dbReference>
<dbReference type="PANTHER" id="PTHR48006:SF56">
    <property type="entry name" value="PROTEIN KINASE DOMAIN-CONTAINING PROTEIN"/>
    <property type="match status" value="1"/>
</dbReference>
<evidence type="ECO:0000256" key="3">
    <source>
        <dbReference type="ARBA" id="ARBA00022527"/>
    </source>
</evidence>
<evidence type="ECO:0000256" key="4">
    <source>
        <dbReference type="ARBA" id="ARBA00022553"/>
    </source>
</evidence>
<evidence type="ECO:0000256" key="13">
    <source>
        <dbReference type="ARBA" id="ARBA00022989"/>
    </source>
</evidence>
<evidence type="ECO:0000256" key="10">
    <source>
        <dbReference type="ARBA" id="ARBA00022741"/>
    </source>
</evidence>
<evidence type="ECO:0000256" key="5">
    <source>
        <dbReference type="ARBA" id="ARBA00022614"/>
    </source>
</evidence>
<evidence type="ECO:0000256" key="20">
    <source>
        <dbReference type="SAM" id="Phobius"/>
    </source>
</evidence>
<dbReference type="FunFam" id="3.80.10.10:FF:000452">
    <property type="entry name" value="Probable LRR receptor-like serine/threonine-protein kinase RFK1"/>
    <property type="match status" value="1"/>
</dbReference>
<evidence type="ECO:0000256" key="2">
    <source>
        <dbReference type="ARBA" id="ARBA00012513"/>
    </source>
</evidence>
<dbReference type="Pfam" id="PF11721">
    <property type="entry name" value="Malectin"/>
    <property type="match status" value="1"/>
</dbReference>
<keyword evidence="7 20" id="KW-0812">Transmembrane</keyword>
<evidence type="ECO:0000313" key="23">
    <source>
        <dbReference type="Proteomes" id="UP000811246"/>
    </source>
</evidence>
<dbReference type="FunFam" id="3.30.200.20:FF:000217">
    <property type="entry name" value="probable LRR receptor-like serine/threonine-protein kinase At1g53430"/>
    <property type="match status" value="1"/>
</dbReference>
<keyword evidence="11" id="KW-0418">Kinase</keyword>
<dbReference type="FunFam" id="2.60.120.430:FF:000004">
    <property type="entry name" value="Putative leucine-rich repeat receptor-like serine/threonine-protein kinase"/>
    <property type="match status" value="1"/>
</dbReference>
<dbReference type="InterPro" id="IPR055414">
    <property type="entry name" value="LRR_R13L4/SHOC2-like"/>
</dbReference>
<name>A0A922E4W7_CARIL</name>
<dbReference type="InterPro" id="IPR000719">
    <property type="entry name" value="Prot_kinase_dom"/>
</dbReference>
<keyword evidence="15" id="KW-0675">Receptor</keyword>
<evidence type="ECO:0000256" key="11">
    <source>
        <dbReference type="ARBA" id="ARBA00022777"/>
    </source>
</evidence>
<evidence type="ECO:0000313" key="22">
    <source>
        <dbReference type="EMBL" id="KAG6696177.1"/>
    </source>
</evidence>
<keyword evidence="5" id="KW-0433">Leucine-rich repeat</keyword>
<dbReference type="Pfam" id="PF07714">
    <property type="entry name" value="PK_Tyr_Ser-Thr"/>
    <property type="match status" value="1"/>
</dbReference>
<evidence type="ECO:0000256" key="12">
    <source>
        <dbReference type="ARBA" id="ARBA00022840"/>
    </source>
</evidence>
<evidence type="ECO:0000256" key="17">
    <source>
        <dbReference type="ARBA" id="ARBA00047899"/>
    </source>
</evidence>
<dbReference type="FunFam" id="3.80.10.10:FF:000433">
    <property type="entry name" value="Putative LRR receptor-like serine/threonine-protein kinase isoform A"/>
    <property type="match status" value="1"/>
</dbReference>
<dbReference type="InterPro" id="IPR051824">
    <property type="entry name" value="LRR_Rcpt-Like_S/T_Kinase"/>
</dbReference>
<dbReference type="InterPro" id="IPR021720">
    <property type="entry name" value="Malectin_dom"/>
</dbReference>
<feature type="region of interest" description="Disordered" evidence="19">
    <location>
        <begin position="933"/>
        <end position="963"/>
    </location>
</feature>
<keyword evidence="12" id="KW-0067">ATP-binding</keyword>
<dbReference type="PROSITE" id="PS50011">
    <property type="entry name" value="PROTEIN_KINASE_DOM"/>
    <property type="match status" value="1"/>
</dbReference>
<dbReference type="InterPro" id="IPR001611">
    <property type="entry name" value="Leu-rich_rpt"/>
</dbReference>
<gene>
    <name evidence="22" type="ORF">I3842_09G135300</name>
</gene>
<dbReference type="GO" id="GO:0005524">
    <property type="term" value="F:ATP binding"/>
    <property type="evidence" value="ECO:0007669"/>
    <property type="project" value="UniProtKB-KW"/>
</dbReference>
<keyword evidence="8" id="KW-0732">Signal</keyword>
<dbReference type="AlphaFoldDB" id="A0A922E4W7"/>
<feature type="transmembrane region" description="Helical" evidence="20">
    <location>
        <begin position="577"/>
        <end position="599"/>
    </location>
</feature>
<keyword evidence="16" id="KW-0325">Glycoprotein</keyword>
<feature type="compositionally biased region" description="Low complexity" evidence="19">
    <location>
        <begin position="952"/>
        <end position="963"/>
    </location>
</feature>
<feature type="domain" description="Protein kinase" evidence="21">
    <location>
        <begin position="635"/>
        <end position="912"/>
    </location>
</feature>
<dbReference type="FunFam" id="1.10.510.10:FF:000044">
    <property type="entry name" value="Putative LRR receptor-like serine/threonine-protein kinase"/>
    <property type="match status" value="1"/>
</dbReference>
<keyword evidence="4" id="KW-0597">Phosphoprotein</keyword>
<evidence type="ECO:0000256" key="15">
    <source>
        <dbReference type="ARBA" id="ARBA00023170"/>
    </source>
</evidence>
<evidence type="ECO:0000256" key="9">
    <source>
        <dbReference type="ARBA" id="ARBA00022737"/>
    </source>
</evidence>
<feature type="compositionally biased region" description="Polar residues" evidence="19">
    <location>
        <begin position="991"/>
        <end position="1001"/>
    </location>
</feature>
<keyword evidence="9" id="KW-0677">Repeat</keyword>
<reference evidence="22" key="1">
    <citation type="submission" date="2021-01" db="EMBL/GenBank/DDBJ databases">
        <authorList>
            <person name="Lovell J.T."/>
            <person name="Bentley N."/>
            <person name="Bhattarai G."/>
            <person name="Jenkins J.W."/>
            <person name="Sreedasyam A."/>
            <person name="Alarcon Y."/>
            <person name="Bock C."/>
            <person name="Boston L."/>
            <person name="Carlson J."/>
            <person name="Cervantes K."/>
            <person name="Clermont K."/>
            <person name="Krom N."/>
            <person name="Kubenka K."/>
            <person name="Mamidi S."/>
            <person name="Mattison C."/>
            <person name="Monteros M."/>
            <person name="Pisani C."/>
            <person name="Plott C."/>
            <person name="Rajasekar S."/>
            <person name="Rhein H.S."/>
            <person name="Rohla C."/>
            <person name="Song M."/>
            <person name="Hilaire R.S."/>
            <person name="Shu S."/>
            <person name="Wells L."/>
            <person name="Wang X."/>
            <person name="Webber J."/>
            <person name="Heerema R.J."/>
            <person name="Klein P."/>
            <person name="Conner P."/>
            <person name="Grauke L."/>
            <person name="Grimwood J."/>
            <person name="Schmutz J."/>
            <person name="Randall J.J."/>
        </authorList>
    </citation>
    <scope>NUCLEOTIDE SEQUENCE</scope>
    <source>
        <tissue evidence="22">Leaf</tissue>
    </source>
</reference>
<dbReference type="EMBL" id="CM031833">
    <property type="protein sequence ID" value="KAG6696177.1"/>
    <property type="molecule type" value="Genomic_DNA"/>
</dbReference>
<keyword evidence="3" id="KW-0723">Serine/threonine-protein kinase</keyword>
<accession>A0A922E4W7</accession>
<dbReference type="InterPro" id="IPR008271">
    <property type="entry name" value="Ser/Thr_kinase_AS"/>
</dbReference>
<comment type="caution">
    <text evidence="22">The sequence shown here is derived from an EMBL/GenBank/DDBJ whole genome shotgun (WGS) entry which is preliminary data.</text>
</comment>
<dbReference type="PANTHER" id="PTHR48006">
    <property type="entry name" value="LEUCINE-RICH REPEAT-CONTAINING PROTEIN DDB_G0281931-RELATED"/>
    <property type="match status" value="1"/>
</dbReference>
<evidence type="ECO:0000256" key="1">
    <source>
        <dbReference type="ARBA" id="ARBA00004479"/>
    </source>
</evidence>
<feature type="compositionally biased region" description="Low complexity" evidence="19">
    <location>
        <begin position="1002"/>
        <end position="1016"/>
    </location>
</feature>
<feature type="region of interest" description="Disordered" evidence="19">
    <location>
        <begin position="991"/>
        <end position="1030"/>
    </location>
</feature>
<organism evidence="22 23">
    <name type="scientific">Carya illinoinensis</name>
    <name type="common">Pecan</name>
    <dbReference type="NCBI Taxonomy" id="32201"/>
    <lineage>
        <taxon>Eukaryota</taxon>
        <taxon>Viridiplantae</taxon>
        <taxon>Streptophyta</taxon>
        <taxon>Embryophyta</taxon>
        <taxon>Tracheophyta</taxon>
        <taxon>Spermatophyta</taxon>
        <taxon>Magnoliopsida</taxon>
        <taxon>eudicotyledons</taxon>
        <taxon>Gunneridae</taxon>
        <taxon>Pentapetalae</taxon>
        <taxon>rosids</taxon>
        <taxon>fabids</taxon>
        <taxon>Fagales</taxon>
        <taxon>Juglandaceae</taxon>
        <taxon>Carya</taxon>
    </lineage>
</organism>
<evidence type="ECO:0000256" key="14">
    <source>
        <dbReference type="ARBA" id="ARBA00023136"/>
    </source>
</evidence>
<dbReference type="CDD" id="cd14066">
    <property type="entry name" value="STKc_IRAK"/>
    <property type="match status" value="1"/>
</dbReference>
<dbReference type="GO" id="GO:0004674">
    <property type="term" value="F:protein serine/threonine kinase activity"/>
    <property type="evidence" value="ECO:0007669"/>
    <property type="project" value="UniProtKB-KW"/>
</dbReference>
<evidence type="ECO:0000259" key="21">
    <source>
        <dbReference type="PROSITE" id="PS50011"/>
    </source>
</evidence>
<evidence type="ECO:0000256" key="18">
    <source>
        <dbReference type="ARBA" id="ARBA00048679"/>
    </source>
</evidence>
<comment type="catalytic activity">
    <reaction evidence="17">
        <text>L-threonyl-[protein] + ATP = O-phospho-L-threonyl-[protein] + ADP + H(+)</text>
        <dbReference type="Rhea" id="RHEA:46608"/>
        <dbReference type="Rhea" id="RHEA-COMP:11060"/>
        <dbReference type="Rhea" id="RHEA-COMP:11605"/>
        <dbReference type="ChEBI" id="CHEBI:15378"/>
        <dbReference type="ChEBI" id="CHEBI:30013"/>
        <dbReference type="ChEBI" id="CHEBI:30616"/>
        <dbReference type="ChEBI" id="CHEBI:61977"/>
        <dbReference type="ChEBI" id="CHEBI:456216"/>
        <dbReference type="EC" id="2.7.11.1"/>
    </reaction>
</comment>
<dbReference type="GO" id="GO:0016020">
    <property type="term" value="C:membrane"/>
    <property type="evidence" value="ECO:0007669"/>
    <property type="project" value="UniProtKB-SubCell"/>
</dbReference>
<dbReference type="Pfam" id="PF23598">
    <property type="entry name" value="LRR_14"/>
    <property type="match status" value="1"/>
</dbReference>
<dbReference type="PROSITE" id="PS00108">
    <property type="entry name" value="PROTEIN_KINASE_ST"/>
    <property type="match status" value="1"/>
</dbReference>
<dbReference type="Proteomes" id="UP000811246">
    <property type="component" value="Chromosome 9"/>
</dbReference>
<keyword evidence="14 20" id="KW-0472">Membrane</keyword>
<dbReference type="Pfam" id="PF00560">
    <property type="entry name" value="LRR_1"/>
    <property type="match status" value="1"/>
</dbReference>
<evidence type="ECO:0000256" key="16">
    <source>
        <dbReference type="ARBA" id="ARBA00023180"/>
    </source>
</evidence>
<evidence type="ECO:0000256" key="7">
    <source>
        <dbReference type="ARBA" id="ARBA00022692"/>
    </source>
</evidence>
<keyword evidence="10" id="KW-0547">Nucleotide-binding</keyword>
<keyword evidence="13 20" id="KW-1133">Transmembrane helix</keyword>
<evidence type="ECO:0000256" key="6">
    <source>
        <dbReference type="ARBA" id="ARBA00022679"/>
    </source>
</evidence>